<evidence type="ECO:0000256" key="11">
    <source>
        <dbReference type="SAM" id="Phobius"/>
    </source>
</evidence>
<dbReference type="InterPro" id="IPR051410">
    <property type="entry name" value="Ferric/Cupric_Reductase"/>
</dbReference>
<feature type="transmembrane region" description="Helical" evidence="11">
    <location>
        <begin position="204"/>
        <end position="227"/>
    </location>
</feature>
<dbReference type="EMBL" id="MU001685">
    <property type="protein sequence ID" value="KAF2455859.1"/>
    <property type="molecule type" value="Genomic_DNA"/>
</dbReference>
<evidence type="ECO:0000256" key="9">
    <source>
        <dbReference type="ARBA" id="ARBA00023180"/>
    </source>
</evidence>
<dbReference type="InterPro" id="IPR013121">
    <property type="entry name" value="Fe_red_NAD-bd_6"/>
</dbReference>
<evidence type="ECO:0000256" key="1">
    <source>
        <dbReference type="ARBA" id="ARBA00004141"/>
    </source>
</evidence>
<evidence type="ECO:0000313" key="14">
    <source>
        <dbReference type="Proteomes" id="UP000799766"/>
    </source>
</evidence>
<reference evidence="13" key="1">
    <citation type="journal article" date="2020" name="Stud. Mycol.">
        <title>101 Dothideomycetes genomes: a test case for predicting lifestyles and emergence of pathogens.</title>
        <authorList>
            <person name="Haridas S."/>
            <person name="Albert R."/>
            <person name="Binder M."/>
            <person name="Bloem J."/>
            <person name="Labutti K."/>
            <person name="Salamov A."/>
            <person name="Andreopoulos B."/>
            <person name="Baker S."/>
            <person name="Barry K."/>
            <person name="Bills G."/>
            <person name="Bluhm B."/>
            <person name="Cannon C."/>
            <person name="Castanera R."/>
            <person name="Culley D."/>
            <person name="Daum C."/>
            <person name="Ezra D."/>
            <person name="Gonzalez J."/>
            <person name="Henrissat B."/>
            <person name="Kuo A."/>
            <person name="Liang C."/>
            <person name="Lipzen A."/>
            <person name="Lutzoni F."/>
            <person name="Magnuson J."/>
            <person name="Mondo S."/>
            <person name="Nolan M."/>
            <person name="Ohm R."/>
            <person name="Pangilinan J."/>
            <person name="Park H.-J."/>
            <person name="Ramirez L."/>
            <person name="Alfaro M."/>
            <person name="Sun H."/>
            <person name="Tritt A."/>
            <person name="Yoshinaga Y."/>
            <person name="Zwiers L.-H."/>
            <person name="Turgeon B."/>
            <person name="Goodwin S."/>
            <person name="Spatafora J."/>
            <person name="Crous P."/>
            <person name="Grigoriev I."/>
        </authorList>
    </citation>
    <scope>NUCLEOTIDE SEQUENCE</scope>
    <source>
        <strain evidence="13">ATCC 16933</strain>
    </source>
</reference>
<dbReference type="InterPro" id="IPR013130">
    <property type="entry name" value="Fe3_Rdtase_TM_dom"/>
</dbReference>
<sequence length="613" mass="67260">MGFLGYAFVNLDEEGKIARRVQLDHHANVALWTPLVLLLLCRVVVVARRLSTGAFASEYGPAGRMSPLPRARLAREFEVGSSGAGGNWKQRMAKTMRLAQWWADDDVMSGGWGTRGEWINVSDYLHLTKRFGIIAASQLPFHYLLSLKPRFNPIQLLTGLSHEQLNPFHRLLGRLIIMLLLLHASFYLNFFVRASLLTKRTRDFDVIFGVLSLLLLITLGTTSLAYIRERSYSIFYTLHISGSLVLLATLSQHTAHLRAYVLTALGLHAAFTYLREAHALTLPATLTLLPHTRLIRVRLTLPPAHPARRWRPASHVYVHRPTAAAAGAADGSLGATAALTRFLRSNPFTVASLPDRDGELLLVARARCGATRALAEAAAAAGAAGDGAEALRAGEQDVVPEGVTPRREVALRVHGPYGAARWMAPKWWADFERVLLIAGGIGGTFTVPVWREIVECEAGCAGSTRRTKVRMVWAVKKPAEAGWVGWSDGEDGRQEIGGEGDDGQGGDRVELYLTGSGDRVTGDESMELEERQDLLEDDENIGRLSNDTALGAVIKTGRPRLRQIVDETFSGHGGKVAVLVCGPDDMVKSLRREVGRWVWQGADLFWHAEAFGL</sequence>
<keyword evidence="8 11" id="KW-0472">Membrane</keyword>
<gene>
    <name evidence="13" type="ORF">BDY21DRAFT_372981</name>
</gene>
<dbReference type="SFLD" id="SFLDS00052">
    <property type="entry name" value="Ferric_Reductase_Domain"/>
    <property type="match status" value="1"/>
</dbReference>
<dbReference type="GO" id="GO:0006879">
    <property type="term" value="P:intracellular iron ion homeostasis"/>
    <property type="evidence" value="ECO:0007669"/>
    <property type="project" value="TreeGrafter"/>
</dbReference>
<dbReference type="GO" id="GO:0005886">
    <property type="term" value="C:plasma membrane"/>
    <property type="evidence" value="ECO:0007669"/>
    <property type="project" value="TreeGrafter"/>
</dbReference>
<keyword evidence="3" id="KW-0813">Transport</keyword>
<dbReference type="GO" id="GO:0015677">
    <property type="term" value="P:copper ion import"/>
    <property type="evidence" value="ECO:0007669"/>
    <property type="project" value="TreeGrafter"/>
</dbReference>
<dbReference type="SFLD" id="SFLDG01168">
    <property type="entry name" value="Ferric_reductase_subgroup_(FRE"/>
    <property type="match status" value="1"/>
</dbReference>
<accession>A0A6A6NVW1</accession>
<comment type="similarity">
    <text evidence="2">Belongs to the ferric reductase (FRE) family.</text>
</comment>
<dbReference type="PANTHER" id="PTHR32361:SF9">
    <property type="entry name" value="FERRIC REDUCTASE TRANSMEMBRANE COMPONENT 3-RELATED"/>
    <property type="match status" value="1"/>
</dbReference>
<dbReference type="GO" id="GO:0006826">
    <property type="term" value="P:iron ion transport"/>
    <property type="evidence" value="ECO:0007669"/>
    <property type="project" value="TreeGrafter"/>
</dbReference>
<dbReference type="Pfam" id="PF01794">
    <property type="entry name" value="Ferric_reduct"/>
    <property type="match status" value="1"/>
</dbReference>
<keyword evidence="5 11" id="KW-1133">Transmembrane helix</keyword>
<evidence type="ECO:0000256" key="6">
    <source>
        <dbReference type="ARBA" id="ARBA00023002"/>
    </source>
</evidence>
<name>A0A6A6NVW1_9PEZI</name>
<keyword evidence="9" id="KW-0325">Glycoprotein</keyword>
<evidence type="ECO:0000256" key="10">
    <source>
        <dbReference type="SAM" id="MobiDB-lite"/>
    </source>
</evidence>
<dbReference type="InterPro" id="IPR017927">
    <property type="entry name" value="FAD-bd_FR_type"/>
</dbReference>
<evidence type="ECO:0000313" key="13">
    <source>
        <dbReference type="EMBL" id="KAF2455859.1"/>
    </source>
</evidence>
<dbReference type="InterPro" id="IPR039261">
    <property type="entry name" value="FNR_nucleotide-bd"/>
</dbReference>
<evidence type="ECO:0000256" key="5">
    <source>
        <dbReference type="ARBA" id="ARBA00022989"/>
    </source>
</evidence>
<dbReference type="AlphaFoldDB" id="A0A6A6NVW1"/>
<organism evidence="13 14">
    <name type="scientific">Lineolata rhizophorae</name>
    <dbReference type="NCBI Taxonomy" id="578093"/>
    <lineage>
        <taxon>Eukaryota</taxon>
        <taxon>Fungi</taxon>
        <taxon>Dikarya</taxon>
        <taxon>Ascomycota</taxon>
        <taxon>Pezizomycotina</taxon>
        <taxon>Dothideomycetes</taxon>
        <taxon>Dothideomycetes incertae sedis</taxon>
        <taxon>Lineolatales</taxon>
        <taxon>Lineolataceae</taxon>
        <taxon>Lineolata</taxon>
    </lineage>
</organism>
<feature type="domain" description="FAD-binding FR-type" evidence="12">
    <location>
        <begin position="275"/>
        <end position="423"/>
    </location>
</feature>
<feature type="transmembrane region" description="Helical" evidence="11">
    <location>
        <begin position="171"/>
        <end position="192"/>
    </location>
</feature>
<evidence type="ECO:0000256" key="4">
    <source>
        <dbReference type="ARBA" id="ARBA00022692"/>
    </source>
</evidence>
<keyword evidence="14" id="KW-1185">Reference proteome</keyword>
<protein>
    <submittedName>
        <fullName evidence="13">Ferric reductase like transmembrane component-domain-containing protein</fullName>
    </submittedName>
</protein>
<dbReference type="Pfam" id="PF08030">
    <property type="entry name" value="NAD_binding_6"/>
    <property type="match status" value="1"/>
</dbReference>
<dbReference type="GO" id="GO:0000293">
    <property type="term" value="F:ferric-chelate reductase activity"/>
    <property type="evidence" value="ECO:0007669"/>
    <property type="project" value="UniProtKB-ARBA"/>
</dbReference>
<comment type="subcellular location">
    <subcellularLocation>
        <location evidence="1">Membrane</location>
        <topology evidence="1">Multi-pass membrane protein</topology>
    </subcellularLocation>
</comment>
<keyword evidence="7" id="KW-0406">Ion transport</keyword>
<feature type="region of interest" description="Disordered" evidence="10">
    <location>
        <begin position="484"/>
        <end position="504"/>
    </location>
</feature>
<evidence type="ECO:0000256" key="7">
    <source>
        <dbReference type="ARBA" id="ARBA00023065"/>
    </source>
</evidence>
<dbReference type="SUPFAM" id="SSF52343">
    <property type="entry name" value="Ferredoxin reductase-like, C-terminal NADP-linked domain"/>
    <property type="match status" value="1"/>
</dbReference>
<evidence type="ECO:0000256" key="3">
    <source>
        <dbReference type="ARBA" id="ARBA00022448"/>
    </source>
</evidence>
<proteinExistence type="inferred from homology"/>
<dbReference type="Proteomes" id="UP000799766">
    <property type="component" value="Unassembled WGS sequence"/>
</dbReference>
<evidence type="ECO:0000256" key="8">
    <source>
        <dbReference type="ARBA" id="ARBA00023136"/>
    </source>
</evidence>
<dbReference type="CDD" id="cd06186">
    <property type="entry name" value="NOX_Duox_like_FAD_NADP"/>
    <property type="match status" value="1"/>
</dbReference>
<dbReference type="OrthoDB" id="10006946at2759"/>
<evidence type="ECO:0000256" key="2">
    <source>
        <dbReference type="ARBA" id="ARBA00006278"/>
    </source>
</evidence>
<dbReference type="PANTHER" id="PTHR32361">
    <property type="entry name" value="FERRIC/CUPRIC REDUCTASE TRANSMEMBRANE COMPONENT"/>
    <property type="match status" value="1"/>
</dbReference>
<dbReference type="Gene3D" id="3.40.50.80">
    <property type="entry name" value="Nucleotide-binding domain of ferredoxin-NADP reductase (FNR) module"/>
    <property type="match status" value="1"/>
</dbReference>
<keyword evidence="6" id="KW-0560">Oxidoreductase</keyword>
<dbReference type="PROSITE" id="PS51384">
    <property type="entry name" value="FAD_FR"/>
    <property type="match status" value="1"/>
</dbReference>
<keyword evidence="4 11" id="KW-0812">Transmembrane</keyword>
<evidence type="ECO:0000259" key="12">
    <source>
        <dbReference type="PROSITE" id="PS51384"/>
    </source>
</evidence>